<dbReference type="InterPro" id="IPR029032">
    <property type="entry name" value="AhpD-like"/>
</dbReference>
<dbReference type="GO" id="GO:0051920">
    <property type="term" value="F:peroxiredoxin activity"/>
    <property type="evidence" value="ECO:0007669"/>
    <property type="project" value="InterPro"/>
</dbReference>
<proteinExistence type="predicted"/>
<keyword evidence="2" id="KW-0575">Peroxidase</keyword>
<dbReference type="RefSeq" id="WP_200827561.1">
    <property type="nucleotide sequence ID" value="NZ_FNVO01000017.1"/>
</dbReference>
<dbReference type="InterPro" id="IPR003779">
    <property type="entry name" value="CMD-like"/>
</dbReference>
<dbReference type="Proteomes" id="UP000236723">
    <property type="component" value="Unassembled WGS sequence"/>
</dbReference>
<reference evidence="3" key="1">
    <citation type="submission" date="2016-10" db="EMBL/GenBank/DDBJ databases">
        <authorList>
            <person name="Varghese N."/>
            <person name="Submissions S."/>
        </authorList>
    </citation>
    <scope>NUCLEOTIDE SEQUENCE [LARGE SCALE GENOMIC DNA]</scope>
    <source>
        <strain evidence="3">DSM 43163</strain>
    </source>
</reference>
<organism evidence="2 3">
    <name type="scientific">Thermomonospora echinospora</name>
    <dbReference type="NCBI Taxonomy" id="1992"/>
    <lineage>
        <taxon>Bacteria</taxon>
        <taxon>Bacillati</taxon>
        <taxon>Actinomycetota</taxon>
        <taxon>Actinomycetes</taxon>
        <taxon>Streptosporangiales</taxon>
        <taxon>Thermomonosporaceae</taxon>
        <taxon>Thermomonospora</taxon>
    </lineage>
</organism>
<evidence type="ECO:0000313" key="3">
    <source>
        <dbReference type="Proteomes" id="UP000236723"/>
    </source>
</evidence>
<evidence type="ECO:0000259" key="1">
    <source>
        <dbReference type="Pfam" id="PF02627"/>
    </source>
</evidence>
<name>A0A1H6DJ30_9ACTN</name>
<keyword evidence="2" id="KW-0560">Oxidoreductase</keyword>
<protein>
    <submittedName>
        <fullName evidence="2">Alkylhydroperoxidase AhpD family core domain-containing protein</fullName>
    </submittedName>
</protein>
<accession>A0A1H6DJ30</accession>
<dbReference type="PANTHER" id="PTHR34846:SF5">
    <property type="entry name" value="CARBOXYMUCONOLACTONE DECARBOXYLASE-LIKE DOMAIN-CONTAINING PROTEIN"/>
    <property type="match status" value="1"/>
</dbReference>
<gene>
    <name evidence="2" type="ORF">SAMN04489712_117151</name>
</gene>
<dbReference type="AlphaFoldDB" id="A0A1H6DJ30"/>
<dbReference type="PANTHER" id="PTHR34846">
    <property type="entry name" value="4-CARBOXYMUCONOLACTONE DECARBOXYLASE FAMILY PROTEIN (AFU_ORTHOLOGUE AFUA_6G11590)"/>
    <property type="match status" value="1"/>
</dbReference>
<evidence type="ECO:0000313" key="2">
    <source>
        <dbReference type="EMBL" id="SEG85159.1"/>
    </source>
</evidence>
<dbReference type="Gene3D" id="1.20.1290.10">
    <property type="entry name" value="AhpD-like"/>
    <property type="match status" value="1"/>
</dbReference>
<feature type="domain" description="Carboxymuconolactone decarboxylase-like" evidence="1">
    <location>
        <begin position="41"/>
        <end position="106"/>
    </location>
</feature>
<keyword evidence="3" id="KW-1185">Reference proteome</keyword>
<dbReference type="Pfam" id="PF02627">
    <property type="entry name" value="CMD"/>
    <property type="match status" value="1"/>
</dbReference>
<sequence>MTPRLPPVPYEEWDFEALSIIMPPGRKPPPSNMLGMFAHHPRLAKAFLRYNNHLLFRSSLPARDKELAILRVAWRRRCRYEWAQHVIFAREAGVTDEELAGIRTGADTLINRAVDELEEAGALSEATYAELAEGYDTHQLLDFVFTVGTYGLLAMACTTFGVELDPGIPDENFDSPD</sequence>
<dbReference type="SUPFAM" id="SSF69118">
    <property type="entry name" value="AhpD-like"/>
    <property type="match status" value="1"/>
</dbReference>
<dbReference type="EMBL" id="FNVO01000017">
    <property type="protein sequence ID" value="SEG85159.1"/>
    <property type="molecule type" value="Genomic_DNA"/>
</dbReference>